<dbReference type="Pfam" id="PF01025">
    <property type="entry name" value="GrpE"/>
    <property type="match status" value="1"/>
</dbReference>
<gene>
    <name evidence="3 7" type="primary">grpE</name>
    <name evidence="7" type="ORF">H9Q81_06660</name>
</gene>
<keyword evidence="8" id="KW-1185">Reference proteome</keyword>
<comment type="subunit">
    <text evidence="3">Homodimer.</text>
</comment>
<dbReference type="InterPro" id="IPR000740">
    <property type="entry name" value="GrpE"/>
</dbReference>
<keyword evidence="3" id="KW-0963">Cytoplasm</keyword>
<dbReference type="GO" id="GO:0005737">
    <property type="term" value="C:cytoplasm"/>
    <property type="evidence" value="ECO:0007669"/>
    <property type="project" value="UniProtKB-SubCell"/>
</dbReference>
<dbReference type="InterPro" id="IPR009012">
    <property type="entry name" value="GrpE_head"/>
</dbReference>
<evidence type="ECO:0000256" key="3">
    <source>
        <dbReference type="HAMAP-Rule" id="MF_01151"/>
    </source>
</evidence>
<keyword evidence="6" id="KW-0175">Coiled coil</keyword>
<dbReference type="PANTHER" id="PTHR21237">
    <property type="entry name" value="GRPE PROTEIN"/>
    <property type="match status" value="1"/>
</dbReference>
<evidence type="ECO:0000256" key="2">
    <source>
        <dbReference type="ARBA" id="ARBA00023186"/>
    </source>
</evidence>
<evidence type="ECO:0000313" key="7">
    <source>
        <dbReference type="EMBL" id="QNM14655.1"/>
    </source>
</evidence>
<keyword evidence="2 3" id="KW-0143">Chaperone</keyword>
<dbReference type="SUPFAM" id="SSF58014">
    <property type="entry name" value="Coiled-coil domain of nucleotide exchange factor GrpE"/>
    <property type="match status" value="1"/>
</dbReference>
<dbReference type="EMBL" id="CP060637">
    <property type="protein sequence ID" value="QNM14655.1"/>
    <property type="molecule type" value="Genomic_DNA"/>
</dbReference>
<dbReference type="Gene3D" id="3.90.20.20">
    <property type="match status" value="1"/>
</dbReference>
<dbReference type="GO" id="GO:0042803">
    <property type="term" value="F:protein homodimerization activity"/>
    <property type="evidence" value="ECO:0007669"/>
    <property type="project" value="InterPro"/>
</dbReference>
<dbReference type="RefSeq" id="WP_176838016.1">
    <property type="nucleotide sequence ID" value="NZ_CP060637.1"/>
</dbReference>
<keyword evidence="3 4" id="KW-0346">Stress response</keyword>
<comment type="similarity">
    <text evidence="1 3 5">Belongs to the GrpE family.</text>
</comment>
<proteinExistence type="inferred from homology"/>
<dbReference type="Proteomes" id="UP000515913">
    <property type="component" value="Chromosome"/>
</dbReference>
<evidence type="ECO:0000256" key="6">
    <source>
        <dbReference type="SAM" id="Coils"/>
    </source>
</evidence>
<accession>A0A7G9GV23</accession>
<dbReference type="KEGG" id="fho:H9Q81_06660"/>
<reference evidence="7 8" key="1">
    <citation type="submission" date="2020-08" db="EMBL/GenBank/DDBJ databases">
        <authorList>
            <person name="Liu C."/>
            <person name="Sun Q."/>
        </authorList>
    </citation>
    <scope>NUCLEOTIDE SEQUENCE [LARGE SCALE GENOMIC DNA]</scope>
    <source>
        <strain evidence="7 8">NSJ-57</strain>
    </source>
</reference>
<sequence>MFSKKEKDINEEIKEATEIKEEKKCDCGDDCECSCKHEETQEDIIAKKDEEIGKLKAEVEDWKQSYLRKQAEFQNFTKRKEKEMEELRQFASEKVITKLLSGLDNLERAISASEETKDFDGLVKGVEMILGQLKNIMETEGVEPITSEGQYDPVYHHAVMVEDNPEYEDDHIILELQKGYTMKGKVIRPSMVKVCKKG</sequence>
<dbReference type="AlphaFoldDB" id="A0A7G9GV23"/>
<dbReference type="Gene3D" id="2.30.22.10">
    <property type="entry name" value="Head domain of nucleotide exchange factor GrpE"/>
    <property type="match status" value="1"/>
</dbReference>
<dbReference type="GO" id="GO:0000774">
    <property type="term" value="F:adenyl-nucleotide exchange factor activity"/>
    <property type="evidence" value="ECO:0007669"/>
    <property type="project" value="InterPro"/>
</dbReference>
<dbReference type="GO" id="GO:0051082">
    <property type="term" value="F:unfolded protein binding"/>
    <property type="evidence" value="ECO:0007669"/>
    <property type="project" value="TreeGrafter"/>
</dbReference>
<feature type="coiled-coil region" evidence="6">
    <location>
        <begin position="2"/>
        <end position="65"/>
    </location>
</feature>
<dbReference type="CDD" id="cd00446">
    <property type="entry name" value="GrpE"/>
    <property type="match status" value="1"/>
</dbReference>
<protein>
    <recommendedName>
        <fullName evidence="3 4">Protein GrpE</fullName>
    </recommendedName>
    <alternativeName>
        <fullName evidence="3">HSP-70 cofactor</fullName>
    </alternativeName>
</protein>
<organism evidence="7 8">
    <name type="scientific">Fusobacterium hominis</name>
    <dbReference type="NCBI Taxonomy" id="2764326"/>
    <lineage>
        <taxon>Bacteria</taxon>
        <taxon>Fusobacteriati</taxon>
        <taxon>Fusobacteriota</taxon>
        <taxon>Fusobacteriia</taxon>
        <taxon>Fusobacteriales</taxon>
        <taxon>Fusobacteriaceae</taxon>
        <taxon>Fusobacterium</taxon>
    </lineage>
</organism>
<name>A0A7G9GV23_9FUSO</name>
<dbReference type="NCBIfam" id="NF010738">
    <property type="entry name" value="PRK14140.1"/>
    <property type="match status" value="1"/>
</dbReference>
<evidence type="ECO:0000256" key="1">
    <source>
        <dbReference type="ARBA" id="ARBA00009054"/>
    </source>
</evidence>
<evidence type="ECO:0000313" key="8">
    <source>
        <dbReference type="Proteomes" id="UP000515913"/>
    </source>
</evidence>
<dbReference type="PRINTS" id="PR00773">
    <property type="entry name" value="GRPEPROTEIN"/>
</dbReference>
<evidence type="ECO:0000256" key="4">
    <source>
        <dbReference type="RuleBase" id="RU000639"/>
    </source>
</evidence>
<dbReference type="SUPFAM" id="SSF51064">
    <property type="entry name" value="Head domain of nucleotide exchange factor GrpE"/>
    <property type="match status" value="1"/>
</dbReference>
<dbReference type="PROSITE" id="PS01071">
    <property type="entry name" value="GRPE"/>
    <property type="match status" value="1"/>
</dbReference>
<comment type="subcellular location">
    <subcellularLocation>
        <location evidence="3">Cytoplasm</location>
    </subcellularLocation>
</comment>
<dbReference type="PANTHER" id="PTHR21237:SF23">
    <property type="entry name" value="GRPE PROTEIN HOMOLOG, MITOCHONDRIAL"/>
    <property type="match status" value="1"/>
</dbReference>
<comment type="function">
    <text evidence="3 4">Participates actively in the response to hyperosmotic and heat shock by preventing the aggregation of stress-denatured proteins, in association with DnaK and GrpE. It is the nucleotide exchange factor for DnaK and may function as a thermosensor. Unfolded proteins bind initially to DnaJ; upon interaction with the DnaJ-bound protein, DnaK hydrolyzes its bound ATP, resulting in the formation of a stable complex. GrpE releases ADP from DnaK; ATP binding to DnaK triggers the release of the substrate protein, thus completing the reaction cycle. Several rounds of ATP-dependent interactions between DnaJ, DnaK and GrpE are required for fully efficient folding.</text>
</comment>
<evidence type="ECO:0000256" key="5">
    <source>
        <dbReference type="RuleBase" id="RU004478"/>
    </source>
</evidence>
<dbReference type="GO" id="GO:0006457">
    <property type="term" value="P:protein folding"/>
    <property type="evidence" value="ECO:0007669"/>
    <property type="project" value="InterPro"/>
</dbReference>
<dbReference type="HAMAP" id="MF_01151">
    <property type="entry name" value="GrpE"/>
    <property type="match status" value="1"/>
</dbReference>
<dbReference type="InterPro" id="IPR013805">
    <property type="entry name" value="GrpE_CC"/>
</dbReference>
<dbReference type="GO" id="GO:0051087">
    <property type="term" value="F:protein-folding chaperone binding"/>
    <property type="evidence" value="ECO:0007669"/>
    <property type="project" value="InterPro"/>
</dbReference>